<organism evidence="1">
    <name type="scientific">marine metagenome</name>
    <dbReference type="NCBI Taxonomy" id="408172"/>
    <lineage>
        <taxon>unclassified sequences</taxon>
        <taxon>metagenomes</taxon>
        <taxon>ecological metagenomes</taxon>
    </lineage>
</organism>
<dbReference type="EMBL" id="UINC01081534">
    <property type="protein sequence ID" value="SVC25484.1"/>
    <property type="molecule type" value="Genomic_DNA"/>
</dbReference>
<sequence length="56" mass="6653">SFMEDRYEGTHFIPDIICPFCGKNEKKHTKGCIGIRFDRKTKSKNSKKLKKLYETR</sequence>
<accession>A0A382KKR7</accession>
<feature type="non-terminal residue" evidence="1">
    <location>
        <position position="1"/>
    </location>
</feature>
<gene>
    <name evidence="1" type="ORF">METZ01_LOCUS278338</name>
</gene>
<dbReference type="AlphaFoldDB" id="A0A382KKR7"/>
<name>A0A382KKR7_9ZZZZ</name>
<evidence type="ECO:0000313" key="1">
    <source>
        <dbReference type="EMBL" id="SVC25484.1"/>
    </source>
</evidence>
<reference evidence="1" key="1">
    <citation type="submission" date="2018-05" db="EMBL/GenBank/DDBJ databases">
        <authorList>
            <person name="Lanie J.A."/>
            <person name="Ng W.-L."/>
            <person name="Kazmierczak K.M."/>
            <person name="Andrzejewski T.M."/>
            <person name="Davidsen T.M."/>
            <person name="Wayne K.J."/>
            <person name="Tettelin H."/>
            <person name="Glass J.I."/>
            <person name="Rusch D."/>
            <person name="Podicherti R."/>
            <person name="Tsui H.-C.T."/>
            <person name="Winkler M.E."/>
        </authorList>
    </citation>
    <scope>NUCLEOTIDE SEQUENCE</scope>
</reference>
<proteinExistence type="predicted"/>
<protein>
    <submittedName>
        <fullName evidence="1">Uncharacterized protein</fullName>
    </submittedName>
</protein>